<dbReference type="OrthoDB" id="7860253at2"/>
<dbReference type="EMBL" id="FOIZ01000002">
    <property type="protein sequence ID" value="SEW40108.1"/>
    <property type="molecule type" value="Genomic_DNA"/>
</dbReference>
<keyword evidence="6 8" id="KW-0472">Membrane</keyword>
<evidence type="ECO:0000256" key="4">
    <source>
        <dbReference type="ARBA" id="ARBA00022692"/>
    </source>
</evidence>
<evidence type="ECO:0000313" key="9">
    <source>
        <dbReference type="EMBL" id="SEW40108.1"/>
    </source>
</evidence>
<keyword evidence="4 7" id="KW-0812">Transmembrane</keyword>
<dbReference type="InterPro" id="IPR003400">
    <property type="entry name" value="ExbD"/>
</dbReference>
<keyword evidence="10" id="KW-1185">Reference proteome</keyword>
<keyword evidence="3" id="KW-1003">Cell membrane</keyword>
<feature type="transmembrane region" description="Helical" evidence="8">
    <location>
        <begin position="15"/>
        <end position="32"/>
    </location>
</feature>
<dbReference type="GO" id="GO:0015031">
    <property type="term" value="P:protein transport"/>
    <property type="evidence" value="ECO:0007669"/>
    <property type="project" value="UniProtKB-KW"/>
</dbReference>
<comment type="similarity">
    <text evidence="2 7">Belongs to the ExbD/TolR family.</text>
</comment>
<evidence type="ECO:0000256" key="8">
    <source>
        <dbReference type="SAM" id="Phobius"/>
    </source>
</evidence>
<proteinExistence type="inferred from homology"/>
<evidence type="ECO:0000256" key="2">
    <source>
        <dbReference type="ARBA" id="ARBA00005811"/>
    </source>
</evidence>
<keyword evidence="7" id="KW-0813">Transport</keyword>
<evidence type="ECO:0000256" key="7">
    <source>
        <dbReference type="RuleBase" id="RU003879"/>
    </source>
</evidence>
<reference evidence="9 10" key="1">
    <citation type="submission" date="2016-10" db="EMBL/GenBank/DDBJ databases">
        <authorList>
            <person name="de Groot N.N."/>
        </authorList>
    </citation>
    <scope>NUCLEOTIDE SEQUENCE [LARGE SCALE GENOMIC DNA]</scope>
    <source>
        <strain evidence="9 10">DSM 17925</strain>
    </source>
</reference>
<dbReference type="RefSeq" id="WP_089995654.1">
    <property type="nucleotide sequence ID" value="NZ_FOIZ01000002.1"/>
</dbReference>
<evidence type="ECO:0000256" key="3">
    <source>
        <dbReference type="ARBA" id="ARBA00022475"/>
    </source>
</evidence>
<evidence type="ECO:0000256" key="1">
    <source>
        <dbReference type="ARBA" id="ARBA00004162"/>
    </source>
</evidence>
<organism evidence="9 10">
    <name type="scientific">Cognatiyoonia koreensis</name>
    <dbReference type="NCBI Taxonomy" id="364200"/>
    <lineage>
        <taxon>Bacteria</taxon>
        <taxon>Pseudomonadati</taxon>
        <taxon>Pseudomonadota</taxon>
        <taxon>Alphaproteobacteria</taxon>
        <taxon>Rhodobacterales</taxon>
        <taxon>Paracoccaceae</taxon>
        <taxon>Cognatiyoonia</taxon>
    </lineage>
</organism>
<accession>A0A1I0RGR2</accession>
<keyword evidence="7" id="KW-0653">Protein transport</keyword>
<name>A0A1I0RGR2_9RHOB</name>
<dbReference type="Proteomes" id="UP000199167">
    <property type="component" value="Unassembled WGS sequence"/>
</dbReference>
<evidence type="ECO:0000256" key="6">
    <source>
        <dbReference type="ARBA" id="ARBA00023136"/>
    </source>
</evidence>
<gene>
    <name evidence="9" type="ORF">SAMN04488515_2666</name>
</gene>
<protein>
    <submittedName>
        <fullName evidence="9">Biopolymer transport protein ExbD</fullName>
    </submittedName>
</protein>
<keyword evidence="5 8" id="KW-1133">Transmembrane helix</keyword>
<dbReference type="Pfam" id="PF02472">
    <property type="entry name" value="ExbD"/>
    <property type="match status" value="1"/>
</dbReference>
<dbReference type="STRING" id="364200.SAMN04488515_2666"/>
<sequence>MRTLPRPHQPVQLDTSLAIVNIVLLLILFFLATGQLLNPPKQDVDLAETSELPLDELPSPILIITADGSWELDGARVAPDLLGTAVNNLPEPVILHVMVNREAPASALMEVLAQPELAETEMRLVTVRRVVSGE</sequence>
<evidence type="ECO:0000256" key="5">
    <source>
        <dbReference type="ARBA" id="ARBA00022989"/>
    </source>
</evidence>
<dbReference type="GO" id="GO:0005886">
    <property type="term" value="C:plasma membrane"/>
    <property type="evidence" value="ECO:0007669"/>
    <property type="project" value="UniProtKB-SubCell"/>
</dbReference>
<dbReference type="AlphaFoldDB" id="A0A1I0RGR2"/>
<dbReference type="GO" id="GO:0022857">
    <property type="term" value="F:transmembrane transporter activity"/>
    <property type="evidence" value="ECO:0007669"/>
    <property type="project" value="InterPro"/>
</dbReference>
<evidence type="ECO:0000313" key="10">
    <source>
        <dbReference type="Proteomes" id="UP000199167"/>
    </source>
</evidence>
<comment type="subcellular location">
    <subcellularLocation>
        <location evidence="1">Cell membrane</location>
        <topology evidence="1">Single-pass membrane protein</topology>
    </subcellularLocation>
    <subcellularLocation>
        <location evidence="7">Cell membrane</location>
        <topology evidence="7">Single-pass type II membrane protein</topology>
    </subcellularLocation>
</comment>